<comment type="catalytic activity">
    <reaction evidence="4">
        <text>O-phospho-L-seryl-[protein] + H2O = L-seryl-[protein] + phosphate</text>
        <dbReference type="Rhea" id="RHEA:20629"/>
        <dbReference type="Rhea" id="RHEA-COMP:9863"/>
        <dbReference type="Rhea" id="RHEA-COMP:11604"/>
        <dbReference type="ChEBI" id="CHEBI:15377"/>
        <dbReference type="ChEBI" id="CHEBI:29999"/>
        <dbReference type="ChEBI" id="CHEBI:43474"/>
        <dbReference type="ChEBI" id="CHEBI:83421"/>
        <dbReference type="EC" id="3.1.3.16"/>
    </reaction>
</comment>
<evidence type="ECO:0000256" key="1">
    <source>
        <dbReference type="ARBA" id="ARBA00013081"/>
    </source>
</evidence>
<name>A2YMQ6_ORYSI</name>
<dbReference type="SMART" id="SM00332">
    <property type="entry name" value="PP2Cc"/>
    <property type="match status" value="1"/>
</dbReference>
<evidence type="ECO:0000313" key="9">
    <source>
        <dbReference type="Proteomes" id="UP000007015"/>
    </source>
</evidence>
<keyword evidence="9" id="KW-1185">Reference proteome</keyword>
<dbReference type="AlphaFoldDB" id="A2YMQ6"/>
<dbReference type="InterPro" id="IPR015655">
    <property type="entry name" value="PP2C"/>
</dbReference>
<dbReference type="OMA" id="CQIESAY"/>
<dbReference type="Gramene" id="BGIOSGA024074-TA">
    <property type="protein sequence ID" value="BGIOSGA024074-PA"/>
    <property type="gene ID" value="BGIOSGA024074"/>
</dbReference>
<dbReference type="HOGENOM" id="CLU_013173_6_0_1"/>
<gene>
    <name evidence="8" type="ORF">OsI_26509</name>
</gene>
<dbReference type="STRING" id="39946.A2YMQ6"/>
<dbReference type="SUPFAM" id="SSF81606">
    <property type="entry name" value="PP2C-like"/>
    <property type="match status" value="1"/>
</dbReference>
<evidence type="ECO:0000256" key="5">
    <source>
        <dbReference type="ARBA" id="ARBA00048336"/>
    </source>
</evidence>
<evidence type="ECO:0000256" key="2">
    <source>
        <dbReference type="ARBA" id="ARBA00022801"/>
    </source>
</evidence>
<keyword evidence="3" id="KW-0904">Protein phosphatase</keyword>
<evidence type="ECO:0000259" key="7">
    <source>
        <dbReference type="PROSITE" id="PS51746"/>
    </source>
</evidence>
<dbReference type="InterPro" id="IPR001932">
    <property type="entry name" value="PPM-type_phosphatase-like_dom"/>
</dbReference>
<keyword evidence="2" id="KW-0378">Hydrolase</keyword>
<proteinExistence type="predicted"/>
<accession>A2YMQ6</accession>
<dbReference type="Proteomes" id="UP000007015">
    <property type="component" value="Chromosome 7"/>
</dbReference>
<evidence type="ECO:0000256" key="3">
    <source>
        <dbReference type="ARBA" id="ARBA00022912"/>
    </source>
</evidence>
<reference evidence="8 9" key="1">
    <citation type="journal article" date="2005" name="PLoS Biol.">
        <title>The genomes of Oryza sativa: a history of duplications.</title>
        <authorList>
            <person name="Yu J."/>
            <person name="Wang J."/>
            <person name="Lin W."/>
            <person name="Li S."/>
            <person name="Li H."/>
            <person name="Zhou J."/>
            <person name="Ni P."/>
            <person name="Dong W."/>
            <person name="Hu S."/>
            <person name="Zeng C."/>
            <person name="Zhang J."/>
            <person name="Zhang Y."/>
            <person name="Li R."/>
            <person name="Xu Z."/>
            <person name="Li S."/>
            <person name="Li X."/>
            <person name="Zheng H."/>
            <person name="Cong L."/>
            <person name="Lin L."/>
            <person name="Yin J."/>
            <person name="Geng J."/>
            <person name="Li G."/>
            <person name="Shi J."/>
            <person name="Liu J."/>
            <person name="Lv H."/>
            <person name="Li J."/>
            <person name="Wang J."/>
            <person name="Deng Y."/>
            <person name="Ran L."/>
            <person name="Shi X."/>
            <person name="Wang X."/>
            <person name="Wu Q."/>
            <person name="Li C."/>
            <person name="Ren X."/>
            <person name="Wang J."/>
            <person name="Wang X."/>
            <person name="Li D."/>
            <person name="Liu D."/>
            <person name="Zhang X."/>
            <person name="Ji Z."/>
            <person name="Zhao W."/>
            <person name="Sun Y."/>
            <person name="Zhang Z."/>
            <person name="Bao J."/>
            <person name="Han Y."/>
            <person name="Dong L."/>
            <person name="Ji J."/>
            <person name="Chen P."/>
            <person name="Wu S."/>
            <person name="Liu J."/>
            <person name="Xiao Y."/>
            <person name="Bu D."/>
            <person name="Tan J."/>
            <person name="Yang L."/>
            <person name="Ye C."/>
            <person name="Zhang J."/>
            <person name="Xu J."/>
            <person name="Zhou Y."/>
            <person name="Yu Y."/>
            <person name="Zhang B."/>
            <person name="Zhuang S."/>
            <person name="Wei H."/>
            <person name="Liu B."/>
            <person name="Lei M."/>
            <person name="Yu H."/>
            <person name="Li Y."/>
            <person name="Xu H."/>
            <person name="Wei S."/>
            <person name="He X."/>
            <person name="Fang L."/>
            <person name="Zhang Z."/>
            <person name="Zhang Y."/>
            <person name="Huang X."/>
            <person name="Su Z."/>
            <person name="Tong W."/>
            <person name="Li J."/>
            <person name="Tong Z."/>
            <person name="Li S."/>
            <person name="Ye J."/>
            <person name="Wang L."/>
            <person name="Fang L."/>
            <person name="Lei T."/>
            <person name="Chen C."/>
            <person name="Chen H."/>
            <person name="Xu Z."/>
            <person name="Li H."/>
            <person name="Huang H."/>
            <person name="Zhang F."/>
            <person name="Xu H."/>
            <person name="Li N."/>
            <person name="Zhao C."/>
            <person name="Li S."/>
            <person name="Dong L."/>
            <person name="Huang Y."/>
            <person name="Li L."/>
            <person name="Xi Y."/>
            <person name="Qi Q."/>
            <person name="Li W."/>
            <person name="Zhang B."/>
            <person name="Hu W."/>
            <person name="Zhang Y."/>
            <person name="Tian X."/>
            <person name="Jiao Y."/>
            <person name="Liang X."/>
            <person name="Jin J."/>
            <person name="Gao L."/>
            <person name="Zheng W."/>
            <person name="Hao B."/>
            <person name="Liu S."/>
            <person name="Wang W."/>
            <person name="Yuan L."/>
            <person name="Cao M."/>
            <person name="McDermott J."/>
            <person name="Samudrala R."/>
            <person name="Wang J."/>
            <person name="Wong G.K."/>
            <person name="Yang H."/>
        </authorList>
    </citation>
    <scope>NUCLEOTIDE SEQUENCE [LARGE SCALE GENOMIC DNA]</scope>
    <source>
        <strain evidence="9">cv. 93-11</strain>
    </source>
</reference>
<sequence>MGNCVARSGTAVDAGGDGGEDGKRRRRRWKTPREDQLGMVPGRIFSNEGRSRTATVYTQQGRKGINQEAMLVWDGFGGKDESVLSGVFDGHGPHGHVVARRVRDSLPLRLMSAARDSGADMPAAAWRKAFARAYKAMDKDLRSHPSLDCFCSGSTAVTVLKLGSDLYMANIGDSRAVLGSREATGGGMVAVQLTVDLKPDVPSEAERIKKCRGRVFALQDEPEVPRVWLPFDDAPGLAMARAFGDFCLKDYGVISVPEFFHWSLTEKDQFVILASDGVWDVLSNQEAVDIVSASPSRSKAAKSLVEAATREWKTKYPTSKIDDCAVVCLYLDGKMDHERDSTASLDNISIEEGSVADPNEPQEQEPTLTRNFTVRTVAGSTQEKTLAGVDARIAGVANDQNWSGLDGVTRVNSLVQLPRFSEERAIG</sequence>
<dbReference type="EMBL" id="CM000132">
    <property type="protein sequence ID" value="EAZ04367.1"/>
    <property type="molecule type" value="Genomic_DNA"/>
</dbReference>
<organism evidence="8 9">
    <name type="scientific">Oryza sativa subsp. indica</name>
    <name type="common">Rice</name>
    <dbReference type="NCBI Taxonomy" id="39946"/>
    <lineage>
        <taxon>Eukaryota</taxon>
        <taxon>Viridiplantae</taxon>
        <taxon>Streptophyta</taxon>
        <taxon>Embryophyta</taxon>
        <taxon>Tracheophyta</taxon>
        <taxon>Spermatophyta</taxon>
        <taxon>Magnoliopsida</taxon>
        <taxon>Liliopsida</taxon>
        <taxon>Poales</taxon>
        <taxon>Poaceae</taxon>
        <taxon>BOP clade</taxon>
        <taxon>Oryzoideae</taxon>
        <taxon>Oryzeae</taxon>
        <taxon>Oryzinae</taxon>
        <taxon>Oryza</taxon>
        <taxon>Oryza sativa</taxon>
    </lineage>
</organism>
<feature type="region of interest" description="Disordered" evidence="6">
    <location>
        <begin position="1"/>
        <end position="36"/>
    </location>
</feature>
<protein>
    <recommendedName>
        <fullName evidence="1">protein-serine/threonine phosphatase</fullName>
        <ecNumber evidence="1">3.1.3.16</ecNumber>
    </recommendedName>
</protein>
<feature type="domain" description="PPM-type phosphatase" evidence="7">
    <location>
        <begin position="53"/>
        <end position="331"/>
    </location>
</feature>
<dbReference type="GO" id="GO:0004722">
    <property type="term" value="F:protein serine/threonine phosphatase activity"/>
    <property type="evidence" value="ECO:0007669"/>
    <property type="project" value="UniProtKB-EC"/>
</dbReference>
<dbReference type="EC" id="3.1.3.16" evidence="1"/>
<evidence type="ECO:0000313" key="8">
    <source>
        <dbReference type="EMBL" id="EAZ04367.1"/>
    </source>
</evidence>
<dbReference type="PROSITE" id="PS51746">
    <property type="entry name" value="PPM_2"/>
    <property type="match status" value="1"/>
</dbReference>
<dbReference type="PANTHER" id="PTHR47992">
    <property type="entry name" value="PROTEIN PHOSPHATASE"/>
    <property type="match status" value="1"/>
</dbReference>
<evidence type="ECO:0000256" key="4">
    <source>
        <dbReference type="ARBA" id="ARBA00047761"/>
    </source>
</evidence>
<dbReference type="Gene3D" id="3.60.40.10">
    <property type="entry name" value="PPM-type phosphatase domain"/>
    <property type="match status" value="1"/>
</dbReference>
<dbReference type="InterPro" id="IPR036457">
    <property type="entry name" value="PPM-type-like_dom_sf"/>
</dbReference>
<comment type="catalytic activity">
    <reaction evidence="5">
        <text>O-phospho-L-threonyl-[protein] + H2O = L-threonyl-[protein] + phosphate</text>
        <dbReference type="Rhea" id="RHEA:47004"/>
        <dbReference type="Rhea" id="RHEA-COMP:11060"/>
        <dbReference type="Rhea" id="RHEA-COMP:11605"/>
        <dbReference type="ChEBI" id="CHEBI:15377"/>
        <dbReference type="ChEBI" id="CHEBI:30013"/>
        <dbReference type="ChEBI" id="CHEBI:43474"/>
        <dbReference type="ChEBI" id="CHEBI:61977"/>
        <dbReference type="EC" id="3.1.3.16"/>
    </reaction>
</comment>
<dbReference type="Pfam" id="PF00481">
    <property type="entry name" value="PP2C"/>
    <property type="match status" value="1"/>
</dbReference>
<dbReference type="CDD" id="cd00143">
    <property type="entry name" value="PP2Cc"/>
    <property type="match status" value="1"/>
</dbReference>
<evidence type="ECO:0000256" key="6">
    <source>
        <dbReference type="SAM" id="MobiDB-lite"/>
    </source>
</evidence>